<keyword evidence="2" id="KW-1185">Reference proteome</keyword>
<dbReference type="Proteomes" id="UP001380953">
    <property type="component" value="Unassembled WGS sequence"/>
</dbReference>
<reference evidence="1" key="1">
    <citation type="submission" date="2024-03" db="EMBL/GenBank/DDBJ databases">
        <title>Whole genome sequecning of epiphytes from Marcgravia umbellata leaves.</title>
        <authorList>
            <person name="Kumar G."/>
            <person name="Savka M.A."/>
        </authorList>
    </citation>
    <scope>NUCLEOTIDE SEQUENCE</scope>
    <source>
        <strain evidence="1">RIT_BL5</strain>
    </source>
</reference>
<organism evidence="1 2">
    <name type="scientific">Saccharibacillus sacchari</name>
    <dbReference type="NCBI Taxonomy" id="456493"/>
    <lineage>
        <taxon>Bacteria</taxon>
        <taxon>Bacillati</taxon>
        <taxon>Bacillota</taxon>
        <taxon>Bacilli</taxon>
        <taxon>Bacillales</taxon>
        <taxon>Paenibacillaceae</taxon>
        <taxon>Saccharibacillus</taxon>
    </lineage>
</organism>
<evidence type="ECO:0000313" key="2">
    <source>
        <dbReference type="Proteomes" id="UP001380953"/>
    </source>
</evidence>
<comment type="caution">
    <text evidence="1">The sequence shown here is derived from an EMBL/GenBank/DDBJ whole genome shotgun (WGS) entry which is preliminary data.</text>
</comment>
<keyword evidence="1" id="KW-0547">Nucleotide-binding</keyword>
<sequence>MMLEIKEVTKYYGNHLALEKFSTTIRSGEIVGLIGKNGSGKTTLMNCLVNHIHFTSGQILIDGKNLMENKSLISRFGVLIESSFLDYMSAYDNLKLLLELEQKQDKRKADQQLSEILKLVGLYERRKERVKNYSFGMKQRLGLAQALLNHKPLLILDEPLVGLDVMGRELVKEIIRNKARNEECAVIFSDHNLNEVKDICDRIIYLDNGTKMYDGVFEDHKKYAVTPERLDKELLAHAATIGEHVLAEPDILMLDSIAELNSVLQILVRKNISVKELEVIEGSLIRLFKGDMNNADHANDMQNRIPKTFTS</sequence>
<accession>A0ACC6P8W4</accession>
<protein>
    <submittedName>
        <fullName evidence="1">ABC transporter ATP-binding protein</fullName>
    </submittedName>
</protein>
<proteinExistence type="predicted"/>
<gene>
    <name evidence="1" type="ORF">WKI47_05515</name>
</gene>
<dbReference type="EMBL" id="JBBKAR010000016">
    <property type="protein sequence ID" value="MEJ8303373.1"/>
    <property type="molecule type" value="Genomic_DNA"/>
</dbReference>
<name>A0ACC6P8W4_9BACL</name>
<keyword evidence="1" id="KW-0067">ATP-binding</keyword>
<evidence type="ECO:0000313" key="1">
    <source>
        <dbReference type="EMBL" id="MEJ8303373.1"/>
    </source>
</evidence>